<gene>
    <name evidence="3" type="ORF">CEP50_11585</name>
</gene>
<accession>A0A2T0GVR7</accession>
<organism evidence="3 4">
    <name type="scientific">Actinopolyspora mortivallis</name>
    <dbReference type="NCBI Taxonomy" id="33906"/>
    <lineage>
        <taxon>Bacteria</taxon>
        <taxon>Bacillati</taxon>
        <taxon>Actinomycetota</taxon>
        <taxon>Actinomycetes</taxon>
        <taxon>Actinopolysporales</taxon>
        <taxon>Actinopolysporaceae</taxon>
        <taxon>Actinopolyspora</taxon>
    </lineage>
</organism>
<feature type="compositionally biased region" description="Polar residues" evidence="1">
    <location>
        <begin position="1383"/>
        <end position="1398"/>
    </location>
</feature>
<evidence type="ECO:0000256" key="2">
    <source>
        <dbReference type="SAM" id="SignalP"/>
    </source>
</evidence>
<dbReference type="Proteomes" id="UP000239352">
    <property type="component" value="Unassembled WGS sequence"/>
</dbReference>
<feature type="region of interest" description="Disordered" evidence="1">
    <location>
        <begin position="1373"/>
        <end position="1398"/>
    </location>
</feature>
<feature type="signal peptide" evidence="2">
    <location>
        <begin position="1"/>
        <end position="26"/>
    </location>
</feature>
<reference evidence="3 4" key="1">
    <citation type="submission" date="2018-03" db="EMBL/GenBank/DDBJ databases">
        <title>Actinopolyspora mortivallis from Sahara, screening for active biomolecules.</title>
        <authorList>
            <person name="Selama O."/>
            <person name="Wellington E.M.H."/>
            <person name="Hacene H."/>
        </authorList>
    </citation>
    <scope>NUCLEOTIDE SEQUENCE [LARGE SCALE GENOMIC DNA]</scope>
    <source>
        <strain evidence="3 4">M5A</strain>
    </source>
</reference>
<feature type="chain" id="PRO_5015734837" description="Transglycosylase SLT domain-containing protein" evidence="2">
    <location>
        <begin position="27"/>
        <end position="1398"/>
    </location>
</feature>
<evidence type="ECO:0000313" key="3">
    <source>
        <dbReference type="EMBL" id="PRW63192.1"/>
    </source>
</evidence>
<sequence length="1398" mass="153299">MRLRRLATVASVALMSAALITAPAQAQRLQEEQEEPNGAQQKAPADRSMIVPGKRDKVLGKGWRSSEDMAWTTSGDSTGFHILTAEAESGYSWRTVATLSEPGLVSDRWIGNVCVTGSGRRAVVVYAPRTFTNERALVERGAFTAVVNLVTGAVDKIPVRSSLAYFNPGCGPGEQVVLTQEGHEKTGTTRLVRLDASNGELSPVVTEGQVTSAVPTPQGIVAARGSRLLRIGKAGDQHELARTDSVPFRMRADSAGGVVFQQRSADNERVRVRRWSGEALQSVASGKLGKIRVGSGKGGSVFVTGQSTKAARSVPGPVTMLSVPAGAKPSTTGEIAVTGPELSKGIGKNGPSRPAPEGTEPVSMRAKVLRTGAELDFRVRPETLSASDTEASAPHPELGLASPGNSPSTMAAGSASDPVDQGRTCSVPRNDPDTQVYQPTPRQVEWAVNQAVQHDLHPPRSDDWKGSGLRSWDPQEMFPPIALEGGGEIPAQIMLGVLTQESNMSQASWHALPGVTGNPLIGNYYGRDVYDDNPDNDWDIDFSEADCGYGMSQVTDHMRLAGQEKPDDLKAWPMRKQRAVALDYATNLAAGMQILQKKWNATRRAGMTINNGDPAKIENWFYALWAYNSGFYPEGDHPSGQWGVGWFNNPINPRYPSDRLPFLEDTYHDAAHPQDWPYPEKVIGWAGHPLANADGAGYRAAWWNSKQYRFDSKPPIRLFCDSSNSCDPANLEKPCKREDYRCWFHKPATWKKDCDVTCGNEFIRFDTTYPEQPDGTQYPPVCDLNVLPENTLVVDDVSDSVDSVRPNCGRPWSNAGEFSLDFASDSSGHYPSKIDFHQIGAGFGGHFWFAHTRKPGAWNGKMEVTGTWRLDHKRSGPMKILAALPDHGAHTPVAKYQVNATRGPEGQVTRQPGDGVRWVSIGTYMFDGVVPEVTLSSETPYGTGENDIAFDAMAFVPIDGQYHEETIEADALFDEDQNIDTTVPESKVNWGPLKNRKKLYDWAMTMSDKVLSMKNCDSEVGDCLTPNVGEVVADWRAEVKAAGTDPKNHPPGNSIASWIGFANSYKDRPGSNRRPASFDDDSRYKIKTKATVSFVTGENGKIVPGSEHADYSHRTADTHMPHFVLELIRAVAKDYGLYGVSLPDLSYRAKDLNEHNGEYTTVRPLRKGIIPGRAYAYAGKAPKLTSFQGSGDQLGATCVAARTVAGGSIGYRTLLSKKGPTDAMYDFSEKLQNTPEVAQSVWELVENIREMFFDRGKLVLLESSMYNAAPPIWQELNFRACADGSIRRIEDNPILRASWMPDHYLYHNGEAMDQDGNARNEKSPLMHGNFDYFSNIQWIHKNSSYGPCKKKEEAPIRNENPWSIRPFPRPGLNPDSMHFCTNPDMTPSPSHSSRGVGD</sequence>
<proteinExistence type="predicted"/>
<keyword evidence="2" id="KW-0732">Signal</keyword>
<dbReference type="EMBL" id="PVSR01000018">
    <property type="protein sequence ID" value="PRW63192.1"/>
    <property type="molecule type" value="Genomic_DNA"/>
</dbReference>
<evidence type="ECO:0000313" key="4">
    <source>
        <dbReference type="Proteomes" id="UP000239352"/>
    </source>
</evidence>
<feature type="region of interest" description="Disordered" evidence="1">
    <location>
        <begin position="26"/>
        <end position="48"/>
    </location>
</feature>
<feature type="region of interest" description="Disordered" evidence="1">
    <location>
        <begin position="338"/>
        <end position="362"/>
    </location>
</feature>
<evidence type="ECO:0008006" key="5">
    <source>
        <dbReference type="Google" id="ProtNLM"/>
    </source>
</evidence>
<feature type="region of interest" description="Disordered" evidence="1">
    <location>
        <begin position="384"/>
        <end position="437"/>
    </location>
</feature>
<keyword evidence="4" id="KW-1185">Reference proteome</keyword>
<name>A0A2T0GVR7_ACTMO</name>
<comment type="caution">
    <text evidence="3">The sequence shown here is derived from an EMBL/GenBank/DDBJ whole genome shotgun (WGS) entry which is preliminary data.</text>
</comment>
<evidence type="ECO:0000256" key="1">
    <source>
        <dbReference type="SAM" id="MobiDB-lite"/>
    </source>
</evidence>
<protein>
    <recommendedName>
        <fullName evidence="5">Transglycosylase SLT domain-containing protein</fullName>
    </recommendedName>
</protein>
<dbReference type="InParanoid" id="A0A2T0GVR7"/>